<dbReference type="Gene3D" id="3.30.2350.10">
    <property type="entry name" value="Pseudouridine synthase"/>
    <property type="match status" value="1"/>
</dbReference>
<evidence type="ECO:0000256" key="6">
    <source>
        <dbReference type="RuleBase" id="RU362028"/>
    </source>
</evidence>
<evidence type="ECO:0000313" key="8">
    <source>
        <dbReference type="EMBL" id="OGC28544.1"/>
    </source>
</evidence>
<protein>
    <recommendedName>
        <fullName evidence="6">Pseudouridine synthase</fullName>
        <ecNumber evidence="6">5.4.99.-</ecNumber>
    </recommendedName>
</protein>
<comment type="catalytic activity">
    <reaction evidence="1 6">
        <text>a uridine in RNA = a pseudouridine in RNA</text>
        <dbReference type="Rhea" id="RHEA:48348"/>
        <dbReference type="Rhea" id="RHEA-COMP:12068"/>
        <dbReference type="Rhea" id="RHEA-COMP:12069"/>
        <dbReference type="ChEBI" id="CHEBI:65314"/>
        <dbReference type="ChEBI" id="CHEBI:65315"/>
    </reaction>
</comment>
<feature type="active site" evidence="4">
    <location>
        <position position="140"/>
    </location>
</feature>
<dbReference type="InterPro" id="IPR006224">
    <property type="entry name" value="PsdUridine_synth_RluA-like_CS"/>
</dbReference>
<comment type="similarity">
    <text evidence="2 6">Belongs to the pseudouridine synthase RluA family.</text>
</comment>
<evidence type="ECO:0000256" key="5">
    <source>
        <dbReference type="PROSITE-ProRule" id="PRU00182"/>
    </source>
</evidence>
<organism evidence="8 9">
    <name type="scientific">candidate division WOR-1 bacterium RIFOXYC12_FULL_54_18</name>
    <dbReference type="NCBI Taxonomy" id="1802584"/>
    <lineage>
        <taxon>Bacteria</taxon>
        <taxon>Bacillati</taxon>
        <taxon>Saganbacteria</taxon>
    </lineage>
</organism>
<dbReference type="InterPro" id="IPR036986">
    <property type="entry name" value="S4_RNA-bd_sf"/>
</dbReference>
<dbReference type="InterPro" id="IPR002942">
    <property type="entry name" value="S4_RNA-bd"/>
</dbReference>
<dbReference type="NCBIfam" id="TIGR00005">
    <property type="entry name" value="rluA_subfam"/>
    <property type="match status" value="1"/>
</dbReference>
<dbReference type="Pfam" id="PF01479">
    <property type="entry name" value="S4"/>
    <property type="match status" value="1"/>
</dbReference>
<evidence type="ECO:0000313" key="9">
    <source>
        <dbReference type="Proteomes" id="UP000178602"/>
    </source>
</evidence>
<dbReference type="PROSITE" id="PS01129">
    <property type="entry name" value="PSI_RLU"/>
    <property type="match status" value="1"/>
</dbReference>
<evidence type="ECO:0000256" key="4">
    <source>
        <dbReference type="PIRSR" id="PIRSR606225-1"/>
    </source>
</evidence>
<dbReference type="GO" id="GO:0003723">
    <property type="term" value="F:RNA binding"/>
    <property type="evidence" value="ECO:0007669"/>
    <property type="project" value="UniProtKB-KW"/>
</dbReference>
<dbReference type="EC" id="5.4.99.-" evidence="6"/>
<evidence type="ECO:0000259" key="7">
    <source>
        <dbReference type="SMART" id="SM00363"/>
    </source>
</evidence>
<dbReference type="CDD" id="cd02869">
    <property type="entry name" value="PseudoU_synth_RluA_like"/>
    <property type="match status" value="1"/>
</dbReference>
<dbReference type="Gene3D" id="3.10.290.10">
    <property type="entry name" value="RNA-binding S4 domain"/>
    <property type="match status" value="1"/>
</dbReference>
<feature type="domain" description="RNA-binding S4" evidence="7">
    <location>
        <begin position="16"/>
        <end position="81"/>
    </location>
</feature>
<dbReference type="InterPro" id="IPR020103">
    <property type="entry name" value="PsdUridine_synth_cat_dom_sf"/>
</dbReference>
<keyword evidence="5" id="KW-0694">RNA-binding</keyword>
<dbReference type="PANTHER" id="PTHR21600:SF44">
    <property type="entry name" value="RIBOSOMAL LARGE SUBUNIT PSEUDOURIDINE SYNTHASE D"/>
    <property type="match status" value="1"/>
</dbReference>
<dbReference type="GO" id="GO:0120159">
    <property type="term" value="F:rRNA pseudouridine synthase activity"/>
    <property type="evidence" value="ECO:0007669"/>
    <property type="project" value="UniProtKB-ARBA"/>
</dbReference>
<dbReference type="CDD" id="cd00165">
    <property type="entry name" value="S4"/>
    <property type="match status" value="1"/>
</dbReference>
<comment type="caution">
    <text evidence="8">The sequence shown here is derived from an EMBL/GenBank/DDBJ whole genome shotgun (WGS) entry which is preliminary data.</text>
</comment>
<proteinExistence type="inferred from homology"/>
<dbReference type="InterPro" id="IPR006145">
    <property type="entry name" value="PsdUridine_synth_RsuA/RluA"/>
</dbReference>
<dbReference type="InterPro" id="IPR050188">
    <property type="entry name" value="RluA_PseudoU_synthase"/>
</dbReference>
<dbReference type="EMBL" id="MEUG01000001">
    <property type="protein sequence ID" value="OGC28544.1"/>
    <property type="molecule type" value="Genomic_DNA"/>
</dbReference>
<dbReference type="PROSITE" id="PS50889">
    <property type="entry name" value="S4"/>
    <property type="match status" value="1"/>
</dbReference>
<dbReference type="AlphaFoldDB" id="A0A1F4T757"/>
<gene>
    <name evidence="8" type="ORF">A3K49_06225</name>
</gene>
<dbReference type="PANTHER" id="PTHR21600">
    <property type="entry name" value="MITOCHONDRIAL RNA PSEUDOURIDINE SYNTHASE"/>
    <property type="match status" value="1"/>
</dbReference>
<evidence type="ECO:0000256" key="2">
    <source>
        <dbReference type="ARBA" id="ARBA00010876"/>
    </source>
</evidence>
<keyword evidence="3 6" id="KW-0413">Isomerase</keyword>
<evidence type="ECO:0000256" key="1">
    <source>
        <dbReference type="ARBA" id="ARBA00000073"/>
    </source>
</evidence>
<dbReference type="SMART" id="SM00363">
    <property type="entry name" value="S4"/>
    <property type="match status" value="1"/>
</dbReference>
<dbReference type="SUPFAM" id="SSF55174">
    <property type="entry name" value="Alpha-L RNA-binding motif"/>
    <property type="match status" value="1"/>
</dbReference>
<reference evidence="8 9" key="1">
    <citation type="journal article" date="2016" name="Nat. Commun.">
        <title>Thousands of microbial genomes shed light on interconnected biogeochemical processes in an aquifer system.</title>
        <authorList>
            <person name="Anantharaman K."/>
            <person name="Brown C.T."/>
            <person name="Hug L.A."/>
            <person name="Sharon I."/>
            <person name="Castelle C.J."/>
            <person name="Probst A.J."/>
            <person name="Thomas B.C."/>
            <person name="Singh A."/>
            <person name="Wilkins M.J."/>
            <person name="Karaoz U."/>
            <person name="Brodie E.L."/>
            <person name="Williams K.H."/>
            <person name="Hubbard S.S."/>
            <person name="Banfield J.F."/>
        </authorList>
    </citation>
    <scope>NUCLEOTIDE SEQUENCE [LARGE SCALE GENOMIC DNA]</scope>
</reference>
<dbReference type="InterPro" id="IPR006225">
    <property type="entry name" value="PsdUridine_synth_RluC/D"/>
</dbReference>
<dbReference type="Proteomes" id="UP000178602">
    <property type="component" value="Unassembled WGS sequence"/>
</dbReference>
<dbReference type="SUPFAM" id="SSF55120">
    <property type="entry name" value="Pseudouridine synthase"/>
    <property type="match status" value="1"/>
</dbReference>
<comment type="function">
    <text evidence="6">Responsible for synthesis of pseudouridine from uracil.</text>
</comment>
<accession>A0A1F4T757</accession>
<sequence>MTDRHDLVVPASAARMRLDQFLAGIPSLPLSRSRIKELIDQGLVRLNGEQTKASAKIKIADQITVEIPAPQAPSAKPEEIPLDIIHEDDEIIVINKPKGLVIHPAPGNYEGTLVNALLNHCGRLASLGAPLRPGIVHRLDKETTGVIVAAKTDPAYRSLVKQIKERTIEKTYLALVHGAPAEKEGTIEANIGRHPVNRQKMAVLDAAGSHRSRPAVSRYRVMDILGNYSLLEVKILTGRTHQIRVHLSHIGHPIVGDPVYGRKKEEFQVRGQLLHAYKLSFDHPGSGKRVEFTAPMPREMAEVIDRLTSDRFCH</sequence>
<dbReference type="GO" id="GO:0000455">
    <property type="term" value="P:enzyme-directed rRNA pseudouridine synthesis"/>
    <property type="evidence" value="ECO:0007669"/>
    <property type="project" value="UniProtKB-ARBA"/>
</dbReference>
<dbReference type="Pfam" id="PF00849">
    <property type="entry name" value="PseudoU_synth_2"/>
    <property type="match status" value="1"/>
</dbReference>
<evidence type="ECO:0000256" key="3">
    <source>
        <dbReference type="ARBA" id="ARBA00023235"/>
    </source>
</evidence>
<name>A0A1F4T757_UNCSA</name>